<organism evidence="1 2">
    <name type="scientific">Mucilaginibacter lappiensis</name>
    <dbReference type="NCBI Taxonomy" id="354630"/>
    <lineage>
        <taxon>Bacteria</taxon>
        <taxon>Pseudomonadati</taxon>
        <taxon>Bacteroidota</taxon>
        <taxon>Sphingobacteriia</taxon>
        <taxon>Sphingobacteriales</taxon>
        <taxon>Sphingobacteriaceae</taxon>
        <taxon>Mucilaginibacter</taxon>
    </lineage>
</organism>
<proteinExistence type="predicted"/>
<comment type="caution">
    <text evidence="1">The sequence shown here is derived from an EMBL/GenBank/DDBJ whole genome shotgun (WGS) entry which is preliminary data.</text>
</comment>
<dbReference type="EMBL" id="JACHCB010000014">
    <property type="protein sequence ID" value="MBB6111803.1"/>
    <property type="molecule type" value="Genomic_DNA"/>
</dbReference>
<evidence type="ECO:0000313" key="2">
    <source>
        <dbReference type="Proteomes" id="UP000541583"/>
    </source>
</evidence>
<reference evidence="1 2" key="1">
    <citation type="submission" date="2020-08" db="EMBL/GenBank/DDBJ databases">
        <title>Genomic Encyclopedia of Type Strains, Phase IV (KMG-V): Genome sequencing to study the core and pangenomes of soil and plant-associated prokaryotes.</title>
        <authorList>
            <person name="Whitman W."/>
        </authorList>
    </citation>
    <scope>NUCLEOTIDE SEQUENCE [LARGE SCALE GENOMIC DNA]</scope>
    <source>
        <strain evidence="1 2">ANJLi2</strain>
    </source>
</reference>
<dbReference type="Proteomes" id="UP000541583">
    <property type="component" value="Unassembled WGS sequence"/>
</dbReference>
<sequence length="45" mass="5322">MGTRLSFIYSNFRQYTNEFTVLAQYNFPTYNHSNEVQLGISKEVI</sequence>
<protein>
    <submittedName>
        <fullName evidence="1">Uncharacterized protein</fullName>
    </submittedName>
</protein>
<keyword evidence="2" id="KW-1185">Reference proteome</keyword>
<name>A0ABR6PPW4_9SPHI</name>
<evidence type="ECO:0000313" key="1">
    <source>
        <dbReference type="EMBL" id="MBB6111803.1"/>
    </source>
</evidence>
<gene>
    <name evidence="1" type="ORF">HDF23_004575</name>
</gene>
<accession>A0ABR6PPW4</accession>